<dbReference type="EMBL" id="UOGE01000004">
    <property type="protein sequence ID" value="VAX16187.1"/>
    <property type="molecule type" value="Genomic_DNA"/>
</dbReference>
<sequence>MLFPVYLRMIFILMISVSIGFSGQAHAEADAGAFDPYATKFMAPEEKVAWHGYSEFEYWDKEDKKKSFDAHKITVWMGVKLNEKTYLSSEIEYEHAPKLGGGDRKGGSGQIKIDSMWLRVTPVEDTVLFAGVFYTMFGIEYLSYPGHKNKLVSRPKVMKGGGIVPGTWSDIGIGVTQTVSGVGQLDVYYINGDAYNGGISRDSSEGGNNGKSPGFRFMFNDFIEGLNIGASYVSGKWDENDLYNSARYGFHLRVDSDQFSGISAAPVLIAEYVTGTDEGAVSLGEEESAGVRDKKMDGFYIQLSSRVHPVIEVVGRYGQYDNDKDKIDNNKTETSLGMVWHALDGIQVKAEYQWNAEEGRDKKNNGAVVELVAFW</sequence>
<accession>A0A3B1CHD5</accession>
<name>A0A3B1CHD5_9ZZZZ</name>
<organism evidence="1">
    <name type="scientific">hydrothermal vent metagenome</name>
    <dbReference type="NCBI Taxonomy" id="652676"/>
    <lineage>
        <taxon>unclassified sequences</taxon>
        <taxon>metagenomes</taxon>
        <taxon>ecological metagenomes</taxon>
    </lineage>
</organism>
<proteinExistence type="predicted"/>
<reference evidence="1" key="1">
    <citation type="submission" date="2018-06" db="EMBL/GenBank/DDBJ databases">
        <authorList>
            <person name="Zhirakovskaya E."/>
        </authorList>
    </citation>
    <scope>NUCLEOTIDE SEQUENCE</scope>
</reference>
<dbReference type="SUPFAM" id="SSF56935">
    <property type="entry name" value="Porins"/>
    <property type="match status" value="1"/>
</dbReference>
<evidence type="ECO:0000313" key="1">
    <source>
        <dbReference type="EMBL" id="VAX16187.1"/>
    </source>
</evidence>
<dbReference type="Gene3D" id="2.40.160.10">
    <property type="entry name" value="Porin"/>
    <property type="match status" value="1"/>
</dbReference>
<dbReference type="AlphaFoldDB" id="A0A3B1CHD5"/>
<gene>
    <name evidence="1" type="ORF">MNBD_NITROSPINAE02-297</name>
</gene>
<protein>
    <recommendedName>
        <fullName evidence="2">Phosphate-selective porin O and P</fullName>
    </recommendedName>
</protein>
<dbReference type="InterPro" id="IPR023614">
    <property type="entry name" value="Porin_dom_sf"/>
</dbReference>
<evidence type="ECO:0008006" key="2">
    <source>
        <dbReference type="Google" id="ProtNLM"/>
    </source>
</evidence>